<keyword evidence="4" id="KW-0808">Transferase</keyword>
<evidence type="ECO:0000313" key="5">
    <source>
        <dbReference type="Proteomes" id="UP000557204"/>
    </source>
</evidence>
<dbReference type="EMBL" id="JABFAJ010000018">
    <property type="protein sequence ID" value="NNU27911.1"/>
    <property type="molecule type" value="Genomic_DNA"/>
</dbReference>
<protein>
    <submittedName>
        <fullName evidence="4">Glycosyltransferase family 2 protein</fullName>
    </submittedName>
</protein>
<organism evidence="4 5">
    <name type="scientific">Isoptericola sediminis</name>
    <dbReference type="NCBI Taxonomy" id="2733572"/>
    <lineage>
        <taxon>Bacteria</taxon>
        <taxon>Bacillati</taxon>
        <taxon>Actinomycetota</taxon>
        <taxon>Actinomycetes</taxon>
        <taxon>Micrococcales</taxon>
        <taxon>Promicromonosporaceae</taxon>
        <taxon>Isoptericola</taxon>
    </lineage>
</organism>
<comment type="caution">
    <text evidence="4">The sequence shown here is derived from an EMBL/GenBank/DDBJ whole genome shotgun (WGS) entry which is preliminary data.</text>
</comment>
<evidence type="ECO:0000259" key="2">
    <source>
        <dbReference type="Pfam" id="PF00535"/>
    </source>
</evidence>
<feature type="domain" description="TarS/TarP linker" evidence="3">
    <location>
        <begin position="557"/>
        <end position="646"/>
    </location>
</feature>
<dbReference type="CDD" id="cd00761">
    <property type="entry name" value="Glyco_tranf_GTA_type"/>
    <property type="match status" value="1"/>
</dbReference>
<dbReference type="AlphaFoldDB" id="A0A849K4W3"/>
<dbReference type="RefSeq" id="WP_171247406.1">
    <property type="nucleotide sequence ID" value="NZ_JABFAJ010000018.1"/>
</dbReference>
<dbReference type="Pfam" id="PF22181">
    <property type="entry name" value="TarS_linker"/>
    <property type="match status" value="1"/>
</dbReference>
<dbReference type="Pfam" id="PF00535">
    <property type="entry name" value="Glycos_transf_2"/>
    <property type="match status" value="1"/>
</dbReference>
<dbReference type="Proteomes" id="UP000557204">
    <property type="component" value="Unassembled WGS sequence"/>
</dbReference>
<dbReference type="InterPro" id="IPR029044">
    <property type="entry name" value="Nucleotide-diphossugar_trans"/>
</dbReference>
<dbReference type="PANTHER" id="PTHR22916">
    <property type="entry name" value="GLYCOSYLTRANSFERASE"/>
    <property type="match status" value="1"/>
</dbReference>
<dbReference type="InterPro" id="IPR001173">
    <property type="entry name" value="Glyco_trans_2-like"/>
</dbReference>
<keyword evidence="5" id="KW-1185">Reference proteome</keyword>
<accession>A0A849K4W3</accession>
<dbReference type="SUPFAM" id="SSF53448">
    <property type="entry name" value="Nucleotide-diphospho-sugar transferases"/>
    <property type="match status" value="1"/>
</dbReference>
<proteinExistence type="predicted"/>
<name>A0A849K4W3_9MICO</name>
<dbReference type="GO" id="GO:0016758">
    <property type="term" value="F:hexosyltransferase activity"/>
    <property type="evidence" value="ECO:0007669"/>
    <property type="project" value="UniProtKB-ARBA"/>
</dbReference>
<sequence>MDSPRGSVEVDGAFHAVSDVTATVWVEGALRIWSTTRWVDDAGRERTVPSPDDGTGVGAGDASAPASAGIALESRSGTTAVDVPSRTFSVLAPVSPGRVAVRLRSEATLDPREVVGGKPLRNGVWDVMAVTSEDGVETRSGLRHEGAARPAVVGDRPIVAYRNQAGALSLDTSGTLRTVVEDSRPRQADVHLETRPDDAGRSRVTFSVPLDGVHVAPAEGRRRRPTSGTAELVAPVGSIVRRTALKVRRRLGASTAPGRFRLETEGPQTHLTVTASATPGLWQVVLTDGGRRRPAPFMVRIDRGGDAEVEVLPTEQSRAMSAPVERPVVSVVVPVYNSGSFVEDAIRSVFAQTLPADRIEIVAVDDGSTDESAAILQELSRHHPRMRVVSRENSGSAAAPRNDGIDLSTGRYLFFLDADDLLAPHALETMTDVASASGAQVVLGRMQGFGNRVGVPRRAFRRTTLDADMVEHHLITALGPTKLFDADHVGRHGLRFPTGLRNGEDQAFVAEAELTADRIAVLADSDYYLVRGHDDDVAEHQSRTSETIDDKLMKARLLSAVIVRHTEPGPSREALLVRPFGGAALEGVFRKGYLKLDPQERAGLVAQVVDEFGHLWTPDLRRRLAAPARPLLELVFRGDPEPLTELVEFAGGNVRHLAVEARDEGLVLDVPRSIGAIVGPEVLHVEAPPIEHLLTGLNVDRAGDITLRGQVEGPDDRPAPTTVHASWRRRGTDDAVPAEVGDLGTRRGADGHDALTFGLRTRPESLPPHGVWDLYLTPLWGTQAGAAVRFGSARTRSVDTDAVVLISVGAVLYGTASHGNLSLDRDGSVHPVEAATLEELRLDEDGRPEAVIALPRPGADVRAYATVDPAGGRDARYRLPWREVAQGLLAARLPVPFDAIDTEIVLNVSLDGTLLPVVVAQNLSVESPEILTTATPADAAHGAVAHVARRRPVPDAHATAASPREGSNW</sequence>
<dbReference type="PANTHER" id="PTHR22916:SF3">
    <property type="entry name" value="UDP-GLCNAC:BETAGAL BETA-1,3-N-ACETYLGLUCOSAMINYLTRANSFERASE-LIKE PROTEIN 1"/>
    <property type="match status" value="1"/>
</dbReference>
<dbReference type="InterPro" id="IPR054028">
    <property type="entry name" value="TarS/TarP_linker"/>
</dbReference>
<dbReference type="Gene3D" id="3.90.550.10">
    <property type="entry name" value="Spore Coat Polysaccharide Biosynthesis Protein SpsA, Chain A"/>
    <property type="match status" value="1"/>
</dbReference>
<reference evidence="4 5" key="1">
    <citation type="submission" date="2020-05" db="EMBL/GenBank/DDBJ databases">
        <title>Genome sequence of Isoptericola sp. JC619 isolated from Chilika lagoon, India.</title>
        <authorList>
            <person name="Kumar D."/>
            <person name="Appam K."/>
            <person name="Gandham S."/>
            <person name="Uppada J."/>
            <person name="Sasikala C."/>
            <person name="Venkata Ramana C."/>
        </authorList>
    </citation>
    <scope>NUCLEOTIDE SEQUENCE [LARGE SCALE GENOMIC DNA]</scope>
    <source>
        <strain evidence="4 5">JC619</strain>
    </source>
</reference>
<evidence type="ECO:0000256" key="1">
    <source>
        <dbReference type="SAM" id="MobiDB-lite"/>
    </source>
</evidence>
<feature type="region of interest" description="Disordered" evidence="1">
    <location>
        <begin position="43"/>
        <end position="64"/>
    </location>
</feature>
<evidence type="ECO:0000313" key="4">
    <source>
        <dbReference type="EMBL" id="NNU27911.1"/>
    </source>
</evidence>
<feature type="region of interest" description="Disordered" evidence="1">
    <location>
        <begin position="950"/>
        <end position="969"/>
    </location>
</feature>
<evidence type="ECO:0000259" key="3">
    <source>
        <dbReference type="Pfam" id="PF22181"/>
    </source>
</evidence>
<gene>
    <name evidence="4" type="ORF">HLI28_10205</name>
</gene>
<feature type="domain" description="Glycosyltransferase 2-like" evidence="2">
    <location>
        <begin position="330"/>
        <end position="459"/>
    </location>
</feature>